<reference evidence="13" key="2">
    <citation type="submission" date="2010-05" db="EMBL/GenBank/DDBJ databases">
        <title>The Genome Sequence of Magnaporthe poae strain ATCC 64411.</title>
        <authorList>
            <consortium name="The Broad Institute Genome Sequencing Platform"/>
            <consortium name="Broad Institute Genome Sequencing Center for Infectious Disease"/>
            <person name="Ma L.-J."/>
            <person name="Dead R."/>
            <person name="Young S."/>
            <person name="Zeng Q."/>
            <person name="Koehrsen M."/>
            <person name="Alvarado L."/>
            <person name="Berlin A."/>
            <person name="Chapman S.B."/>
            <person name="Chen Z."/>
            <person name="Freedman E."/>
            <person name="Gellesch M."/>
            <person name="Goldberg J."/>
            <person name="Griggs A."/>
            <person name="Gujja S."/>
            <person name="Heilman E.R."/>
            <person name="Heiman D."/>
            <person name="Hepburn T."/>
            <person name="Howarth C."/>
            <person name="Jen D."/>
            <person name="Larson L."/>
            <person name="Mehta T."/>
            <person name="Neiman D."/>
            <person name="Pearson M."/>
            <person name="Roberts A."/>
            <person name="Saif S."/>
            <person name="Shea T."/>
            <person name="Shenoy N."/>
            <person name="Sisk P."/>
            <person name="Stolte C."/>
            <person name="Sykes S."/>
            <person name="Walk T."/>
            <person name="White J."/>
            <person name="Yandava C."/>
            <person name="Haas B."/>
            <person name="Nusbaum C."/>
            <person name="Birren B."/>
        </authorList>
    </citation>
    <scope>NUCLEOTIDE SEQUENCE</scope>
    <source>
        <strain evidence="13">ATCC 64411</strain>
    </source>
</reference>
<keyword evidence="3" id="KW-0677">Repeat</keyword>
<dbReference type="SUPFAM" id="SSF57667">
    <property type="entry name" value="beta-beta-alpha zinc fingers"/>
    <property type="match status" value="1"/>
</dbReference>
<evidence type="ECO:0000256" key="5">
    <source>
        <dbReference type="ARBA" id="ARBA00022833"/>
    </source>
</evidence>
<dbReference type="PROSITE" id="PS50157">
    <property type="entry name" value="ZINC_FINGER_C2H2_2"/>
    <property type="match status" value="2"/>
</dbReference>
<dbReference type="PANTHER" id="PTHR24399:SF23">
    <property type="entry name" value="C2H2-TYPE DOMAIN-CONTAINING PROTEIN"/>
    <property type="match status" value="1"/>
</dbReference>
<protein>
    <submittedName>
        <fullName evidence="13">CGBP1</fullName>
    </submittedName>
</protein>
<feature type="domain" description="C2H2-type" evidence="12">
    <location>
        <begin position="449"/>
        <end position="477"/>
    </location>
</feature>
<dbReference type="GO" id="GO:0001227">
    <property type="term" value="F:DNA-binding transcription repressor activity, RNA polymerase II-specific"/>
    <property type="evidence" value="ECO:0007669"/>
    <property type="project" value="TreeGrafter"/>
</dbReference>
<dbReference type="Pfam" id="PF00096">
    <property type="entry name" value="zf-C2H2"/>
    <property type="match status" value="2"/>
</dbReference>
<keyword evidence="9" id="KW-0539">Nucleus</keyword>
<proteinExistence type="predicted"/>
<evidence type="ECO:0000259" key="12">
    <source>
        <dbReference type="PROSITE" id="PS50157"/>
    </source>
</evidence>
<dbReference type="GO" id="GO:0000978">
    <property type="term" value="F:RNA polymerase II cis-regulatory region sequence-specific DNA binding"/>
    <property type="evidence" value="ECO:0007669"/>
    <property type="project" value="TreeGrafter"/>
</dbReference>
<keyword evidence="4 10" id="KW-0863">Zinc-finger</keyword>
<reference evidence="13" key="3">
    <citation type="submission" date="2011-03" db="EMBL/GenBank/DDBJ databases">
        <title>Annotation of Magnaporthe poae ATCC 64411.</title>
        <authorList>
            <person name="Ma L.-J."/>
            <person name="Dead R."/>
            <person name="Young S.K."/>
            <person name="Zeng Q."/>
            <person name="Gargeya S."/>
            <person name="Fitzgerald M."/>
            <person name="Haas B."/>
            <person name="Abouelleil A."/>
            <person name="Alvarado L."/>
            <person name="Arachchi H.M."/>
            <person name="Berlin A."/>
            <person name="Brown A."/>
            <person name="Chapman S.B."/>
            <person name="Chen Z."/>
            <person name="Dunbar C."/>
            <person name="Freedman E."/>
            <person name="Gearin G."/>
            <person name="Gellesch M."/>
            <person name="Goldberg J."/>
            <person name="Griggs A."/>
            <person name="Gujja S."/>
            <person name="Heiman D."/>
            <person name="Howarth C."/>
            <person name="Larson L."/>
            <person name="Lui A."/>
            <person name="MacDonald P.J.P."/>
            <person name="Mehta T."/>
            <person name="Montmayeur A."/>
            <person name="Murphy C."/>
            <person name="Neiman D."/>
            <person name="Pearson M."/>
            <person name="Priest M."/>
            <person name="Roberts A."/>
            <person name="Saif S."/>
            <person name="Shea T."/>
            <person name="Shenoy N."/>
            <person name="Sisk P."/>
            <person name="Stolte C."/>
            <person name="Sykes S."/>
            <person name="Yandava C."/>
            <person name="Wortman J."/>
            <person name="Nusbaum C."/>
            <person name="Birren B."/>
        </authorList>
    </citation>
    <scope>NUCLEOTIDE SEQUENCE</scope>
    <source>
        <strain evidence="13">ATCC 64411</strain>
    </source>
</reference>
<dbReference type="OrthoDB" id="654211at2759"/>
<dbReference type="VEuPathDB" id="FungiDB:MAPG_06655"/>
<dbReference type="AlphaFoldDB" id="A0A0C4E2L4"/>
<feature type="domain" description="C2H2-type" evidence="12">
    <location>
        <begin position="478"/>
        <end position="500"/>
    </location>
</feature>
<organism evidence="14 15">
    <name type="scientific">Magnaporthiopsis poae (strain ATCC 64411 / 73-15)</name>
    <name type="common">Kentucky bluegrass fungus</name>
    <name type="synonym">Magnaporthe poae</name>
    <dbReference type="NCBI Taxonomy" id="644358"/>
    <lineage>
        <taxon>Eukaryota</taxon>
        <taxon>Fungi</taxon>
        <taxon>Dikarya</taxon>
        <taxon>Ascomycota</taxon>
        <taxon>Pezizomycotina</taxon>
        <taxon>Sordariomycetes</taxon>
        <taxon>Sordariomycetidae</taxon>
        <taxon>Magnaporthales</taxon>
        <taxon>Magnaporthaceae</taxon>
        <taxon>Magnaporthiopsis</taxon>
    </lineage>
</organism>
<evidence type="ECO:0000256" key="7">
    <source>
        <dbReference type="ARBA" id="ARBA00023125"/>
    </source>
</evidence>
<evidence type="ECO:0000256" key="10">
    <source>
        <dbReference type="PROSITE-ProRule" id="PRU00042"/>
    </source>
</evidence>
<reference evidence="15" key="1">
    <citation type="submission" date="2010-05" db="EMBL/GenBank/DDBJ databases">
        <title>The genome sequence of Magnaporthe poae strain ATCC 64411.</title>
        <authorList>
            <person name="Ma L.-J."/>
            <person name="Dead R."/>
            <person name="Young S."/>
            <person name="Zeng Q."/>
            <person name="Koehrsen M."/>
            <person name="Alvarado L."/>
            <person name="Berlin A."/>
            <person name="Chapman S.B."/>
            <person name="Chen Z."/>
            <person name="Freedman E."/>
            <person name="Gellesch M."/>
            <person name="Goldberg J."/>
            <person name="Griggs A."/>
            <person name="Gujja S."/>
            <person name="Heilman E.R."/>
            <person name="Heiman D."/>
            <person name="Hepburn T."/>
            <person name="Howarth C."/>
            <person name="Jen D."/>
            <person name="Larson L."/>
            <person name="Mehta T."/>
            <person name="Neiman D."/>
            <person name="Pearson M."/>
            <person name="Roberts A."/>
            <person name="Saif S."/>
            <person name="Shea T."/>
            <person name="Shenoy N."/>
            <person name="Sisk P."/>
            <person name="Stolte C."/>
            <person name="Sykes S."/>
            <person name="Walk T."/>
            <person name="White J."/>
            <person name="Yandava C."/>
            <person name="Haas B."/>
            <person name="Nusbaum C."/>
            <person name="Birren B."/>
        </authorList>
    </citation>
    <scope>NUCLEOTIDE SEQUENCE [LARGE SCALE GENOMIC DNA]</scope>
    <source>
        <strain evidence="15">ATCC 64411 / 73-15</strain>
    </source>
</reference>
<evidence type="ECO:0000313" key="13">
    <source>
        <dbReference type="EMBL" id="KLU87660.1"/>
    </source>
</evidence>
<dbReference type="PROSITE" id="PS00028">
    <property type="entry name" value="ZINC_FINGER_C2H2_1"/>
    <property type="match status" value="2"/>
</dbReference>
<feature type="region of interest" description="Disordered" evidence="11">
    <location>
        <begin position="550"/>
        <end position="570"/>
    </location>
</feature>
<dbReference type="InterPro" id="IPR036236">
    <property type="entry name" value="Znf_C2H2_sf"/>
</dbReference>
<dbReference type="GO" id="GO:0001817">
    <property type="term" value="P:regulation of cytokine production"/>
    <property type="evidence" value="ECO:0007669"/>
    <property type="project" value="TreeGrafter"/>
</dbReference>
<sequence>MESMMAQSMAPASFFYYSQEPRPDSRQHIHGHFAPHPSLQQHQMQMFPVVPTLPSTPIYSRPGSACSQPPAHPMMHHQQMTKPVTSYPSVMTPMASPQPMTRKPTAVLEPEIHDGEGMFYPSTPPLSISGSVISSPGSCDMLSTPLNPMFSGLDSVEGVKTEVCSPESFPALEWSNCASPPMTPVYLNTKPGKQQQRLSPRFTSAPAPEVAPAVSACPSLSPSPAPYARSVSSDDDSDFCDPRNLTVGQFGATIAPELTTLPAADESAVPAQANFNFLPSLPSGLPVFEDFSDLESEDDFVNGLVNLGDKSEGQVSRTRASSDAVSLSLESFVCTEDLEEFAATSTSTEPFPLLPSAPIAISTSDSHKDKRQRTSNGTAVTMTAASASPAAEQQHQSPSQQQAPASSNEADARSDSGASHSDAQGNGVPAPTSRRGRKQSLTEDPSKTFKCELCDRRFRRQEHLKRHYRSLHTQDKPFECHECGKKFSRSDNLTQHARTHGSGAIPLNLIEDGDVVGFPHPHMYAALPAPMTDYDAYGKVLFQIAAEIPGSASELSSDEGDDKRKRKRTD</sequence>
<feature type="compositionally biased region" description="Low complexity" evidence="11">
    <location>
        <begin position="214"/>
        <end position="231"/>
    </location>
</feature>
<keyword evidence="5" id="KW-0862">Zinc</keyword>
<evidence type="ECO:0000313" key="14">
    <source>
        <dbReference type="EnsemblFungi" id="MAPG_06655T0"/>
    </source>
</evidence>
<dbReference type="EnsemblFungi" id="MAPG_06655T0">
    <property type="protein sequence ID" value="MAPG_06655T0"/>
    <property type="gene ID" value="MAPG_06655"/>
</dbReference>
<keyword evidence="7" id="KW-0238">DNA-binding</keyword>
<dbReference type="SMART" id="SM00355">
    <property type="entry name" value="ZnF_C2H2"/>
    <property type="match status" value="2"/>
</dbReference>
<evidence type="ECO:0000256" key="6">
    <source>
        <dbReference type="ARBA" id="ARBA00023015"/>
    </source>
</evidence>
<feature type="compositionally biased region" description="Polar residues" evidence="11">
    <location>
        <begin position="374"/>
        <end position="383"/>
    </location>
</feature>
<dbReference type="EMBL" id="GL876970">
    <property type="protein sequence ID" value="KLU87660.1"/>
    <property type="molecule type" value="Genomic_DNA"/>
</dbReference>
<evidence type="ECO:0000256" key="11">
    <source>
        <dbReference type="SAM" id="MobiDB-lite"/>
    </source>
</evidence>
<dbReference type="InterPro" id="IPR013087">
    <property type="entry name" value="Znf_C2H2_type"/>
</dbReference>
<evidence type="ECO:0000256" key="3">
    <source>
        <dbReference type="ARBA" id="ARBA00022737"/>
    </source>
</evidence>
<dbReference type="FunFam" id="3.30.160.60:FF:000141">
    <property type="entry name" value="C2H2 zinc finger protein"/>
    <property type="match status" value="1"/>
</dbReference>
<comment type="subcellular location">
    <subcellularLocation>
        <location evidence="1">Nucleus</location>
    </subcellularLocation>
</comment>
<dbReference type="GO" id="GO:0005654">
    <property type="term" value="C:nucleoplasm"/>
    <property type="evidence" value="ECO:0007669"/>
    <property type="project" value="TreeGrafter"/>
</dbReference>
<feature type="region of interest" description="Disordered" evidence="11">
    <location>
        <begin position="214"/>
        <end position="235"/>
    </location>
</feature>
<evidence type="ECO:0000313" key="15">
    <source>
        <dbReference type="Proteomes" id="UP000011715"/>
    </source>
</evidence>
<keyword evidence="6" id="KW-0805">Transcription regulation</keyword>
<keyword evidence="15" id="KW-1185">Reference proteome</keyword>
<feature type="region of interest" description="Disordered" evidence="11">
    <location>
        <begin position="344"/>
        <end position="444"/>
    </location>
</feature>
<evidence type="ECO:0000256" key="4">
    <source>
        <dbReference type="ARBA" id="ARBA00022771"/>
    </source>
</evidence>
<feature type="compositionally biased region" description="Low complexity" evidence="11">
    <location>
        <begin position="384"/>
        <end position="407"/>
    </location>
</feature>
<dbReference type="GO" id="GO:0002682">
    <property type="term" value="P:regulation of immune system process"/>
    <property type="evidence" value="ECO:0007669"/>
    <property type="project" value="TreeGrafter"/>
</dbReference>
<reference evidence="14" key="5">
    <citation type="submission" date="2015-06" db="UniProtKB">
        <authorList>
            <consortium name="EnsemblFungi"/>
        </authorList>
    </citation>
    <scope>IDENTIFICATION</scope>
    <source>
        <strain evidence="14">ATCC 64411</strain>
    </source>
</reference>
<dbReference type="PANTHER" id="PTHR24399">
    <property type="entry name" value="ZINC FINGER AND BTB DOMAIN-CONTAINING"/>
    <property type="match status" value="1"/>
</dbReference>
<dbReference type="FunFam" id="3.30.160.60:FF:000027">
    <property type="entry name" value="zinc finger protein 3 homolog"/>
    <property type="match status" value="1"/>
</dbReference>
<accession>A0A0C4E2L4</accession>
<name>A0A0C4E2L4_MAGP6</name>
<evidence type="ECO:0000256" key="1">
    <source>
        <dbReference type="ARBA" id="ARBA00004123"/>
    </source>
</evidence>
<keyword evidence="8" id="KW-0804">Transcription</keyword>
<dbReference type="GO" id="GO:0008270">
    <property type="term" value="F:zinc ion binding"/>
    <property type="evidence" value="ECO:0007669"/>
    <property type="project" value="UniProtKB-KW"/>
</dbReference>
<dbReference type="Gene3D" id="3.30.160.60">
    <property type="entry name" value="Classic Zinc Finger"/>
    <property type="match status" value="2"/>
</dbReference>
<dbReference type="eggNOG" id="KOG1721">
    <property type="taxonomic scope" value="Eukaryota"/>
</dbReference>
<dbReference type="Proteomes" id="UP000011715">
    <property type="component" value="Unassembled WGS sequence"/>
</dbReference>
<evidence type="ECO:0000256" key="2">
    <source>
        <dbReference type="ARBA" id="ARBA00022723"/>
    </source>
</evidence>
<evidence type="ECO:0000256" key="9">
    <source>
        <dbReference type="ARBA" id="ARBA00023242"/>
    </source>
</evidence>
<keyword evidence="2" id="KW-0479">Metal-binding</keyword>
<reference evidence="14" key="4">
    <citation type="journal article" date="2015" name="G3 (Bethesda)">
        <title>Genome sequences of three phytopathogenic species of the Magnaporthaceae family of fungi.</title>
        <authorList>
            <person name="Okagaki L.H."/>
            <person name="Nunes C.C."/>
            <person name="Sailsbery J."/>
            <person name="Clay B."/>
            <person name="Brown D."/>
            <person name="John T."/>
            <person name="Oh Y."/>
            <person name="Young N."/>
            <person name="Fitzgerald M."/>
            <person name="Haas B.J."/>
            <person name="Zeng Q."/>
            <person name="Young S."/>
            <person name="Adiconis X."/>
            <person name="Fan L."/>
            <person name="Levin J.Z."/>
            <person name="Mitchell T.K."/>
            <person name="Okubara P.A."/>
            <person name="Farman M.L."/>
            <person name="Kohn L.M."/>
            <person name="Birren B."/>
            <person name="Ma L.-J."/>
            <person name="Dean R.A."/>
        </authorList>
    </citation>
    <scope>NUCLEOTIDE SEQUENCE</scope>
    <source>
        <strain evidence="14">ATCC 64411 / 73-15</strain>
    </source>
</reference>
<evidence type="ECO:0000256" key="8">
    <source>
        <dbReference type="ARBA" id="ARBA00023163"/>
    </source>
</evidence>
<gene>
    <name evidence="13" type="ORF">MAPG_06655</name>
</gene>
<dbReference type="EMBL" id="ADBL01001609">
    <property type="status" value="NOT_ANNOTATED_CDS"/>
    <property type="molecule type" value="Genomic_DNA"/>
</dbReference>
<dbReference type="STRING" id="644358.A0A0C4E2L4"/>
<dbReference type="OMA" id="PFFYYNP"/>